<dbReference type="EMBL" id="JBFXLT010000019">
    <property type="protein sequence ID" value="KAL2817160.1"/>
    <property type="molecule type" value="Genomic_DNA"/>
</dbReference>
<accession>A0ABR4HNV4</accession>
<gene>
    <name evidence="1" type="ORF">BJX63DRAFT_429879</name>
</gene>
<dbReference type="Proteomes" id="UP001610334">
    <property type="component" value="Unassembled WGS sequence"/>
</dbReference>
<organism evidence="1 2">
    <name type="scientific">Aspergillus granulosus</name>
    <dbReference type="NCBI Taxonomy" id="176169"/>
    <lineage>
        <taxon>Eukaryota</taxon>
        <taxon>Fungi</taxon>
        <taxon>Dikarya</taxon>
        <taxon>Ascomycota</taxon>
        <taxon>Pezizomycotina</taxon>
        <taxon>Eurotiomycetes</taxon>
        <taxon>Eurotiomycetidae</taxon>
        <taxon>Eurotiales</taxon>
        <taxon>Aspergillaceae</taxon>
        <taxon>Aspergillus</taxon>
        <taxon>Aspergillus subgen. Nidulantes</taxon>
    </lineage>
</organism>
<keyword evidence="2" id="KW-1185">Reference proteome</keyword>
<protein>
    <submittedName>
        <fullName evidence="1">Uncharacterized protein</fullName>
    </submittedName>
</protein>
<evidence type="ECO:0000313" key="1">
    <source>
        <dbReference type="EMBL" id="KAL2817160.1"/>
    </source>
</evidence>
<reference evidence="1 2" key="1">
    <citation type="submission" date="2024-07" db="EMBL/GenBank/DDBJ databases">
        <title>Section-level genome sequencing and comparative genomics of Aspergillus sections Usti and Cavernicolus.</title>
        <authorList>
            <consortium name="Lawrence Berkeley National Laboratory"/>
            <person name="Nybo J.L."/>
            <person name="Vesth T.C."/>
            <person name="Theobald S."/>
            <person name="Frisvad J.C."/>
            <person name="Larsen T.O."/>
            <person name="Kjaerboelling I."/>
            <person name="Rothschild-Mancinelli K."/>
            <person name="Lyhne E.K."/>
            <person name="Kogle M.E."/>
            <person name="Barry K."/>
            <person name="Clum A."/>
            <person name="Na H."/>
            <person name="Ledsgaard L."/>
            <person name="Lin J."/>
            <person name="Lipzen A."/>
            <person name="Kuo A."/>
            <person name="Riley R."/>
            <person name="Mondo S."/>
            <person name="Labutti K."/>
            <person name="Haridas S."/>
            <person name="Pangalinan J."/>
            <person name="Salamov A.A."/>
            <person name="Simmons B.A."/>
            <person name="Magnuson J.K."/>
            <person name="Chen J."/>
            <person name="Drula E."/>
            <person name="Henrissat B."/>
            <person name="Wiebenga A."/>
            <person name="Lubbers R.J."/>
            <person name="Gomes A.C."/>
            <person name="Makela M.R."/>
            <person name="Stajich J."/>
            <person name="Grigoriev I.V."/>
            <person name="Mortensen U.H."/>
            <person name="De Vries R.P."/>
            <person name="Baker S.E."/>
            <person name="Andersen M.R."/>
        </authorList>
    </citation>
    <scope>NUCLEOTIDE SEQUENCE [LARGE SCALE GENOMIC DNA]</scope>
    <source>
        <strain evidence="1 2">CBS 588.65</strain>
    </source>
</reference>
<sequence length="330" mass="38326">MNYGTQTIPVPDWGQLPVEQYLIRYWNHSSSESVDEQRQRLVHQYMQLEQIPKEWDPTCFGMELSKKPERTPTAEEIALILRPWRSDDLRTRAWEIWCGRDSGPPVMLRTYYSNSNAEKERDDVKFIEYTTISENFEDVASWTALNDATLFNFGSDWRQIFSILPEVAGCRETYTRGPYQETLDLYLPNVKGSIEDAKAANPQWETNVDLLLEEGKNPIRSILSAASLSWLFIVDEHTFETDELLVVYIDMNQDVTIQGRLEVDQGDIDYMMLSREFGSPRGMVIDEGTVRDKYLLSNDFGRKFFGLESDTSPFQVIFPVQARQSHRTRA</sequence>
<comment type="caution">
    <text evidence="1">The sequence shown here is derived from an EMBL/GenBank/DDBJ whole genome shotgun (WGS) entry which is preliminary data.</text>
</comment>
<evidence type="ECO:0000313" key="2">
    <source>
        <dbReference type="Proteomes" id="UP001610334"/>
    </source>
</evidence>
<proteinExistence type="predicted"/>
<name>A0ABR4HNV4_9EURO</name>